<feature type="compositionally biased region" description="Polar residues" evidence="2">
    <location>
        <begin position="16"/>
        <end position="26"/>
    </location>
</feature>
<evidence type="ECO:0000313" key="7">
    <source>
        <dbReference type="Proteomes" id="UP000287352"/>
    </source>
</evidence>
<dbReference type="InterPro" id="IPR058792">
    <property type="entry name" value="Beta-barrel_RND_2"/>
</dbReference>
<dbReference type="Gene3D" id="1.10.287.470">
    <property type="entry name" value="Helix hairpin bin"/>
    <property type="match status" value="1"/>
</dbReference>
<keyword evidence="7" id="KW-1185">Reference proteome</keyword>
<evidence type="ECO:0000313" key="6">
    <source>
        <dbReference type="EMBL" id="GCE12620.1"/>
    </source>
</evidence>
<dbReference type="NCBIfam" id="TIGR01730">
    <property type="entry name" value="RND_mfp"/>
    <property type="match status" value="1"/>
</dbReference>
<dbReference type="RefSeq" id="WP_161975454.1">
    <property type="nucleotide sequence ID" value="NZ_BIFR01000001.1"/>
</dbReference>
<sequence length="403" mass="43152">MSDRNTQTFDDPIQSDAETSPQSNFEETAIISAVTHKRARHEPTSPTSPTNPGLSRRKPSKKLLLTGAVVAALLIIASLSLTVAYKYWAIQRDVTAFRINKQQLATQFIGGGGVVYPLQQVNITYPVAQRAVSILVKAGDQVKSGQALIKLDTVQLDAELNQASSNVSAAQSYLNSVAGAFPYNAVTVAAAQHDLQVAQNHYNALIAQTSARDGNLIAPIQGTITAINVNSGQAFAANTILLTLMDQSSVVVRAKIPLNNLNSIHVGMPAQVSPSALPDLTLTGKVAQIIPQADPQTDTFGVWIQVPNTQQALLAGMNAFVTVQGQVNAFVVPRLAVLNPDHESSVFVIRDNHAYMQPVHVVGRSDNTVFIDSGLTPNELIVLLPLNKILTNAQEIHIVATEQ</sequence>
<protein>
    <submittedName>
        <fullName evidence="6">Uncharacterized protein</fullName>
    </submittedName>
</protein>
<evidence type="ECO:0000256" key="3">
    <source>
        <dbReference type="SAM" id="Phobius"/>
    </source>
</evidence>
<feature type="compositionally biased region" description="Polar residues" evidence="2">
    <location>
        <begin position="44"/>
        <end position="53"/>
    </location>
</feature>
<dbReference type="Pfam" id="PF25917">
    <property type="entry name" value="BSH_RND"/>
    <property type="match status" value="1"/>
</dbReference>
<comment type="caution">
    <text evidence="6">The sequence shown here is derived from an EMBL/GenBank/DDBJ whole genome shotgun (WGS) entry which is preliminary data.</text>
</comment>
<dbReference type="InterPro" id="IPR006143">
    <property type="entry name" value="RND_pump_MFP"/>
</dbReference>
<dbReference type="Gene3D" id="2.40.50.100">
    <property type="match status" value="1"/>
</dbReference>
<dbReference type="AlphaFoldDB" id="A0A402A0E5"/>
<dbReference type="Proteomes" id="UP000287352">
    <property type="component" value="Unassembled WGS sequence"/>
</dbReference>
<dbReference type="PANTHER" id="PTHR30469">
    <property type="entry name" value="MULTIDRUG RESISTANCE PROTEIN MDTA"/>
    <property type="match status" value="1"/>
</dbReference>
<dbReference type="Gene3D" id="2.40.30.170">
    <property type="match status" value="1"/>
</dbReference>
<dbReference type="Pfam" id="PF25954">
    <property type="entry name" value="Beta-barrel_RND_2"/>
    <property type="match status" value="1"/>
</dbReference>
<feature type="domain" description="Multidrug resistance protein MdtA-like barrel-sandwich hybrid" evidence="4">
    <location>
        <begin position="120"/>
        <end position="239"/>
    </location>
</feature>
<accession>A0A402A0E5</accession>
<gene>
    <name evidence="6" type="ORF">KTT_24790</name>
</gene>
<dbReference type="SUPFAM" id="SSF111369">
    <property type="entry name" value="HlyD-like secretion proteins"/>
    <property type="match status" value="1"/>
</dbReference>
<evidence type="ECO:0000256" key="2">
    <source>
        <dbReference type="SAM" id="MobiDB-lite"/>
    </source>
</evidence>
<feature type="domain" description="CusB-like beta-barrel" evidence="5">
    <location>
        <begin position="252"/>
        <end position="326"/>
    </location>
</feature>
<name>A0A402A0E5_9CHLR</name>
<evidence type="ECO:0000259" key="4">
    <source>
        <dbReference type="Pfam" id="PF25917"/>
    </source>
</evidence>
<evidence type="ECO:0000259" key="5">
    <source>
        <dbReference type="Pfam" id="PF25954"/>
    </source>
</evidence>
<dbReference type="InterPro" id="IPR058625">
    <property type="entry name" value="MdtA-like_BSH"/>
</dbReference>
<dbReference type="EMBL" id="BIFR01000001">
    <property type="protein sequence ID" value="GCE12620.1"/>
    <property type="molecule type" value="Genomic_DNA"/>
</dbReference>
<dbReference type="PANTHER" id="PTHR30469:SF38">
    <property type="entry name" value="HLYD FAMILY SECRETION PROTEIN"/>
    <property type="match status" value="1"/>
</dbReference>
<dbReference type="GO" id="GO:1990281">
    <property type="term" value="C:efflux pump complex"/>
    <property type="evidence" value="ECO:0007669"/>
    <property type="project" value="TreeGrafter"/>
</dbReference>
<dbReference type="Gene3D" id="2.40.420.20">
    <property type="match status" value="1"/>
</dbReference>
<evidence type="ECO:0000256" key="1">
    <source>
        <dbReference type="ARBA" id="ARBA00009477"/>
    </source>
</evidence>
<dbReference type="GO" id="GO:0015562">
    <property type="term" value="F:efflux transmembrane transporter activity"/>
    <property type="evidence" value="ECO:0007669"/>
    <property type="project" value="TreeGrafter"/>
</dbReference>
<keyword evidence="3" id="KW-0812">Transmembrane</keyword>
<comment type="similarity">
    <text evidence="1">Belongs to the membrane fusion protein (MFP) (TC 8.A.1) family.</text>
</comment>
<keyword evidence="3" id="KW-1133">Transmembrane helix</keyword>
<reference evidence="7" key="1">
    <citation type="submission" date="2018-12" db="EMBL/GenBank/DDBJ databases">
        <title>Tengunoibacter tsumagoiensis gen. nov., sp. nov., Dictyobacter kobayashii sp. nov., D. alpinus sp. nov., and D. joshuensis sp. nov. and description of Dictyobacteraceae fam. nov. within the order Ktedonobacterales isolated from Tengu-no-mugimeshi.</title>
        <authorList>
            <person name="Wang C.M."/>
            <person name="Zheng Y."/>
            <person name="Sakai Y."/>
            <person name="Toyoda A."/>
            <person name="Minakuchi Y."/>
            <person name="Abe K."/>
            <person name="Yokota A."/>
            <person name="Yabe S."/>
        </authorList>
    </citation>
    <scope>NUCLEOTIDE SEQUENCE [LARGE SCALE GENOMIC DNA]</scope>
    <source>
        <strain evidence="7">Uno3</strain>
    </source>
</reference>
<feature type="region of interest" description="Disordered" evidence="2">
    <location>
        <begin position="1"/>
        <end position="58"/>
    </location>
</feature>
<proteinExistence type="inferred from homology"/>
<keyword evidence="3" id="KW-0472">Membrane</keyword>
<feature type="transmembrane region" description="Helical" evidence="3">
    <location>
        <begin position="63"/>
        <end position="88"/>
    </location>
</feature>
<organism evidence="6 7">
    <name type="scientific">Tengunoibacter tsumagoiensis</name>
    <dbReference type="NCBI Taxonomy" id="2014871"/>
    <lineage>
        <taxon>Bacteria</taxon>
        <taxon>Bacillati</taxon>
        <taxon>Chloroflexota</taxon>
        <taxon>Ktedonobacteria</taxon>
        <taxon>Ktedonobacterales</taxon>
        <taxon>Dictyobacteraceae</taxon>
        <taxon>Tengunoibacter</taxon>
    </lineage>
</organism>